<dbReference type="InterPro" id="IPR006202">
    <property type="entry name" value="Neur_chan_lig-bd"/>
</dbReference>
<dbReference type="CDD" id="cd18989">
    <property type="entry name" value="LGIC_ECD_cation"/>
    <property type="match status" value="1"/>
</dbReference>
<sequence>MVQEFWHDDRLKWNPDDYGGLDKVYLADGEFWKPDITVLNNAEFSELDHYGNTDLSVFRYGEVWWNPPANIQVECLLDLTYWPYDTQTCGIDFGIDFDIYLYYPQDRTKLQLEYYQNIMKLLLFLNGCMSNSNCSRGGRYAFMFDMSLIQHNKNKNDVSALEVVKRLIVVFVMFSQFDQIFIYALKLNQLNISCHMGMLVLTGLSSTLQILTARMASINENFVDLALLRLFVLELRSIIVIVITPKPSLSPPISLNHLHIGTTVNNHSNYCHNH</sequence>
<comment type="caution">
    <text evidence="2">The sequence shown here is derived from an EMBL/GenBank/DDBJ whole genome shotgun (WGS) entry which is preliminary data.</text>
</comment>
<dbReference type="GO" id="GO:0004888">
    <property type="term" value="F:transmembrane signaling receptor activity"/>
    <property type="evidence" value="ECO:0007669"/>
    <property type="project" value="InterPro"/>
</dbReference>
<evidence type="ECO:0000313" key="2">
    <source>
        <dbReference type="EMBL" id="CAL4126551.1"/>
    </source>
</evidence>
<dbReference type="EMBL" id="CAXKWB010024708">
    <property type="protein sequence ID" value="CAL4126551.1"/>
    <property type="molecule type" value="Genomic_DNA"/>
</dbReference>
<organism evidence="2 3">
    <name type="scientific">Meganyctiphanes norvegica</name>
    <name type="common">Northern krill</name>
    <name type="synonym">Thysanopoda norvegica</name>
    <dbReference type="NCBI Taxonomy" id="48144"/>
    <lineage>
        <taxon>Eukaryota</taxon>
        <taxon>Metazoa</taxon>
        <taxon>Ecdysozoa</taxon>
        <taxon>Arthropoda</taxon>
        <taxon>Crustacea</taxon>
        <taxon>Multicrustacea</taxon>
        <taxon>Malacostraca</taxon>
        <taxon>Eumalacostraca</taxon>
        <taxon>Eucarida</taxon>
        <taxon>Euphausiacea</taxon>
        <taxon>Euphausiidae</taxon>
        <taxon>Meganyctiphanes</taxon>
    </lineage>
</organism>
<dbReference type="Pfam" id="PF02931">
    <property type="entry name" value="Neur_chan_LBD"/>
    <property type="match status" value="1"/>
</dbReference>
<dbReference type="GO" id="GO:0005230">
    <property type="term" value="F:extracellular ligand-gated monoatomic ion channel activity"/>
    <property type="evidence" value="ECO:0007669"/>
    <property type="project" value="InterPro"/>
</dbReference>
<dbReference type="GO" id="GO:0016020">
    <property type="term" value="C:membrane"/>
    <property type="evidence" value="ECO:0007669"/>
    <property type="project" value="InterPro"/>
</dbReference>
<dbReference type="InterPro" id="IPR006201">
    <property type="entry name" value="Neur_channel"/>
</dbReference>
<reference evidence="2 3" key="1">
    <citation type="submission" date="2024-05" db="EMBL/GenBank/DDBJ databases">
        <authorList>
            <person name="Wallberg A."/>
        </authorList>
    </citation>
    <scope>NUCLEOTIDE SEQUENCE [LARGE SCALE GENOMIC DNA]</scope>
</reference>
<dbReference type="Gene3D" id="2.70.170.10">
    <property type="entry name" value="Neurotransmitter-gated ion-channel ligand-binding domain"/>
    <property type="match status" value="1"/>
</dbReference>
<proteinExistence type="predicted"/>
<evidence type="ECO:0000313" key="3">
    <source>
        <dbReference type="Proteomes" id="UP001497623"/>
    </source>
</evidence>
<evidence type="ECO:0000259" key="1">
    <source>
        <dbReference type="Pfam" id="PF02931"/>
    </source>
</evidence>
<keyword evidence="3" id="KW-1185">Reference proteome</keyword>
<feature type="domain" description="Neurotransmitter-gated ion-channel ligand-binding" evidence="1">
    <location>
        <begin position="2"/>
        <end position="94"/>
    </location>
</feature>
<feature type="non-terminal residue" evidence="2">
    <location>
        <position position="274"/>
    </location>
</feature>
<name>A0AAV2RLH0_MEGNR</name>
<dbReference type="InterPro" id="IPR036734">
    <property type="entry name" value="Neur_chan_lig-bd_sf"/>
</dbReference>
<accession>A0AAV2RLH0</accession>
<dbReference type="AlphaFoldDB" id="A0AAV2RLH0"/>
<dbReference type="Proteomes" id="UP001497623">
    <property type="component" value="Unassembled WGS sequence"/>
</dbReference>
<dbReference type="SUPFAM" id="SSF63712">
    <property type="entry name" value="Nicotinic receptor ligand binding domain-like"/>
    <property type="match status" value="1"/>
</dbReference>
<protein>
    <recommendedName>
        <fullName evidence="1">Neurotransmitter-gated ion-channel ligand-binding domain-containing protein</fullName>
    </recommendedName>
</protein>
<dbReference type="PANTHER" id="PTHR18945">
    <property type="entry name" value="NEUROTRANSMITTER GATED ION CHANNEL"/>
    <property type="match status" value="1"/>
</dbReference>
<gene>
    <name evidence="2" type="ORF">MNOR_LOCUS25635</name>
</gene>